<reference evidence="2 3" key="1">
    <citation type="journal article" date="2013" name="Genome Announc.">
        <title>Genome Sequence of Mycoplasma parvum (Formerly Eperythrozoon parvum), a Diminutive Hemoplasma of the Pig.</title>
        <authorList>
            <person name="do Nascimento N.C."/>
            <person name="Dos Santos A.P."/>
            <person name="Chu Y."/>
            <person name="Guimaraes A.M."/>
            <person name="Pagliaro A."/>
            <person name="Messick J.B."/>
        </authorList>
    </citation>
    <scope>NUCLEOTIDE SEQUENCE [LARGE SCALE GENOMIC DNA]</scope>
    <source>
        <strain evidence="2 3">Indiana</strain>
    </source>
</reference>
<dbReference type="EMBL" id="CP006771">
    <property type="protein sequence ID" value="AGX88828.1"/>
    <property type="molecule type" value="Genomic_DNA"/>
</dbReference>
<evidence type="ECO:0000313" key="3">
    <source>
        <dbReference type="Proteomes" id="UP000017119"/>
    </source>
</evidence>
<sequence>MPSFSIFSKTLVIIIFTGGTAGEILAGTLKKA</sequence>
<keyword evidence="1" id="KW-0472">Membrane</keyword>
<dbReference type="KEGG" id="mpv:PRV_00215"/>
<evidence type="ECO:0000313" key="2">
    <source>
        <dbReference type="EMBL" id="AGX88828.1"/>
    </source>
</evidence>
<dbReference type="AlphaFoldDB" id="U5NF60"/>
<proteinExistence type="predicted"/>
<name>U5NF60_9MOLU</name>
<keyword evidence="1" id="KW-1133">Transmembrane helix</keyword>
<dbReference type="STRING" id="1403316.PRV_00215"/>
<keyword evidence="1" id="KW-0812">Transmembrane</keyword>
<evidence type="ECO:0000256" key="1">
    <source>
        <dbReference type="SAM" id="Phobius"/>
    </source>
</evidence>
<keyword evidence="3" id="KW-1185">Reference proteome</keyword>
<feature type="transmembrane region" description="Helical" evidence="1">
    <location>
        <begin position="6"/>
        <end position="26"/>
    </location>
</feature>
<organism evidence="2 3">
    <name type="scientific">Mycoplasma parvum str. Indiana</name>
    <dbReference type="NCBI Taxonomy" id="1403316"/>
    <lineage>
        <taxon>Bacteria</taxon>
        <taxon>Bacillati</taxon>
        <taxon>Mycoplasmatota</taxon>
        <taxon>Mollicutes</taxon>
        <taxon>Mycoplasmataceae</taxon>
        <taxon>Mycoplasma</taxon>
    </lineage>
</organism>
<accession>U5NF60</accession>
<dbReference type="HOGENOM" id="CLU_3390348_0_0_14"/>
<gene>
    <name evidence="2" type="ORF">PRV_00215</name>
</gene>
<protein>
    <submittedName>
        <fullName evidence="2">Uncharacterized protein</fullName>
    </submittedName>
</protein>
<dbReference type="Proteomes" id="UP000017119">
    <property type="component" value="Chromosome"/>
</dbReference>